<dbReference type="InterPro" id="IPR019886">
    <property type="entry name" value="Na_symporter_ssu"/>
</dbReference>
<organism evidence="3 4">
    <name type="scientific">Bacillus solimangrovi</name>
    <dbReference type="NCBI Taxonomy" id="1305675"/>
    <lineage>
        <taxon>Bacteria</taxon>
        <taxon>Bacillati</taxon>
        <taxon>Bacillota</taxon>
        <taxon>Bacilli</taxon>
        <taxon>Bacillales</taxon>
        <taxon>Bacillaceae</taxon>
        <taxon>Bacillus</taxon>
    </lineage>
</organism>
<dbReference type="NCBIfam" id="TIGR03647">
    <property type="entry name" value="Na_symport_sm"/>
    <property type="match status" value="1"/>
</dbReference>
<dbReference type="OrthoDB" id="9797746at2"/>
<keyword evidence="1" id="KW-0812">Transmembrane</keyword>
<dbReference type="EMBL" id="MJEH01000013">
    <property type="protein sequence ID" value="OEH93334.1"/>
    <property type="molecule type" value="Genomic_DNA"/>
</dbReference>
<evidence type="ECO:0000259" key="2">
    <source>
        <dbReference type="Pfam" id="PF13937"/>
    </source>
</evidence>
<dbReference type="STRING" id="1305675.BFG57_12485"/>
<feature type="transmembrane region" description="Helical" evidence="1">
    <location>
        <begin position="50"/>
        <end position="74"/>
    </location>
</feature>
<proteinExistence type="predicted"/>
<accession>A0A1E5LGY7</accession>
<dbReference type="Pfam" id="PF13937">
    <property type="entry name" value="DUF4212"/>
    <property type="match status" value="1"/>
</dbReference>
<protein>
    <recommendedName>
        <fullName evidence="2">Sodium symporter small subunit domain-containing protein</fullName>
    </recommendedName>
</protein>
<evidence type="ECO:0000313" key="3">
    <source>
        <dbReference type="EMBL" id="OEH93334.1"/>
    </source>
</evidence>
<dbReference type="Proteomes" id="UP000095209">
    <property type="component" value="Unassembled WGS sequence"/>
</dbReference>
<evidence type="ECO:0000256" key="1">
    <source>
        <dbReference type="SAM" id="Phobius"/>
    </source>
</evidence>
<keyword evidence="1" id="KW-0472">Membrane</keyword>
<gene>
    <name evidence="3" type="ORF">BFG57_12485</name>
</gene>
<comment type="caution">
    <text evidence="3">The sequence shown here is derived from an EMBL/GenBank/DDBJ whole genome shotgun (WGS) entry which is preliminary data.</text>
</comment>
<evidence type="ECO:0000313" key="4">
    <source>
        <dbReference type="Proteomes" id="UP000095209"/>
    </source>
</evidence>
<dbReference type="RefSeq" id="WP_069716676.1">
    <property type="nucleotide sequence ID" value="NZ_MJEH01000013.1"/>
</dbReference>
<keyword evidence="1" id="KW-1133">Transmembrane helix</keyword>
<feature type="domain" description="Sodium symporter small subunit" evidence="2">
    <location>
        <begin position="10"/>
        <end position="85"/>
    </location>
</feature>
<name>A0A1E5LGY7_9BACI</name>
<reference evidence="3 4" key="1">
    <citation type="submission" date="2016-08" db="EMBL/GenBank/DDBJ databases">
        <title>Genome of Bacillus solimangrovi GH2-4.</title>
        <authorList>
            <person name="Lim S."/>
            <person name="Kim B.-C."/>
        </authorList>
    </citation>
    <scope>NUCLEOTIDE SEQUENCE [LARGE SCALE GENOMIC DNA]</scope>
    <source>
        <strain evidence="3 4">GH2-4</strain>
    </source>
</reference>
<keyword evidence="4" id="KW-1185">Reference proteome</keyword>
<feature type="transmembrane region" description="Helical" evidence="1">
    <location>
        <begin position="20"/>
        <end position="38"/>
    </location>
</feature>
<sequence>MRKIDKAKADAYFRARTISILIYLAIGMIFSFGIAINAETLFNMTVNGMPLPYFMGAQGAIVLFIVLLFVNAIVSDAIDRKFGIDESKNESISSGSTLDH</sequence>
<dbReference type="AlphaFoldDB" id="A0A1E5LGY7"/>